<dbReference type="PANTHER" id="PTHR42921:SF1">
    <property type="entry name" value="ACETOACETYL-COA SYNTHETASE"/>
    <property type="match status" value="1"/>
</dbReference>
<evidence type="ECO:0000256" key="5">
    <source>
        <dbReference type="SAM" id="MobiDB-lite"/>
    </source>
</evidence>
<dbReference type="InterPro" id="IPR020845">
    <property type="entry name" value="AMP-binding_CS"/>
</dbReference>
<dbReference type="InterPro" id="IPR000873">
    <property type="entry name" value="AMP-dep_synth/lig_dom"/>
</dbReference>
<dbReference type="InterPro" id="IPR025110">
    <property type="entry name" value="AMP-bd_C"/>
</dbReference>
<organism evidence="9 10">
    <name type="scientific">Brevibacterium metallidurans</name>
    <dbReference type="NCBI Taxonomy" id="1482676"/>
    <lineage>
        <taxon>Bacteria</taxon>
        <taxon>Bacillati</taxon>
        <taxon>Actinomycetota</taxon>
        <taxon>Actinomycetes</taxon>
        <taxon>Micrococcales</taxon>
        <taxon>Brevibacteriaceae</taxon>
        <taxon>Brevibacterium</taxon>
    </lineage>
</organism>
<proteinExistence type="inferred from homology"/>
<sequence length="651" mass="69944">MSEGTHGVTRLWEPDPETPAGPMRRFLDEVAAREGVPLADYRSALDWSTTDIAGFWDSIRRHFDVAGEWPGPALRSERMPGAKWFPEARLNYAEHLLRRADGPEADRTAVVVDEDGTRRELSWRDLAASVHSVAAGLRARGVGPGDVVAAVLPNVPETIIALLATASIGAIWSVCSPELAAPAAISRLSQLGPVVLFGSTGYEFNGKWLDRRDHLGEIAAALPTVRELIDVGPDGFDGLLAVPGNAEYERVGFDHPLWVLFTSGTTGAPKGIVHGHGGMLLEGLKLFGLHCELTEEDRFSVAANTSWMVWNLLVDSLLTGASIVTYSGSPTYPRVDRQFQLSAQTGVTVFGAGAAYLRAVQESGLNPGTDSDLSSVRLGITTGSTLADPSALWLCDQFSPEFRLADSSGGTDICSGFIGGNPLEPVRLGRMQGAMLGVALEIYGDDGRPVREQVGELVITKPMPAMPVAFWNDPDGSRYRNAYFAQFPDVWTHGDWAVESVDGTCEVLGRSDATLNRGGVRLGSAEIYSALDNIEGIHDSMVLGVEVPGGDYWMPLFVVLDGTRALDDDLTAEIRNAIRSRASARHVPDEIIAVPAIPLTHTGKKVEVPVKRLFVGDGAPAPDRGALANPAALDWFVQRAADFRAEHAKTN</sequence>
<dbReference type="NCBIfam" id="NF002937">
    <property type="entry name" value="PRK03584.1"/>
    <property type="match status" value="1"/>
</dbReference>
<comment type="similarity">
    <text evidence="1">Belongs to the ATP-dependent AMP-binding enzyme family.</text>
</comment>
<dbReference type="InterPro" id="IPR032387">
    <property type="entry name" value="ACAS_N"/>
</dbReference>
<dbReference type="Gene3D" id="3.30.300.30">
    <property type="match status" value="1"/>
</dbReference>
<feature type="domain" description="AMP-binding enzyme C-terminal" evidence="7">
    <location>
        <begin position="528"/>
        <end position="604"/>
    </location>
</feature>
<dbReference type="InterPro" id="IPR005914">
    <property type="entry name" value="Acac_CoA_synth"/>
</dbReference>
<evidence type="ECO:0000259" key="7">
    <source>
        <dbReference type="Pfam" id="PF13193"/>
    </source>
</evidence>
<dbReference type="EMBL" id="BAAAAF010000003">
    <property type="protein sequence ID" value="GAA0035260.1"/>
    <property type="molecule type" value="Genomic_DNA"/>
</dbReference>
<reference evidence="9 10" key="1">
    <citation type="submission" date="2024-01" db="EMBL/GenBank/DDBJ databases">
        <title>Characterization of antibiotic resistant novel bacterial strains and their environmental applications.</title>
        <authorList>
            <person name="Manzoor S."/>
            <person name="Abbas S."/>
            <person name="Arshad M."/>
            <person name="Ahmed I."/>
        </authorList>
    </citation>
    <scope>NUCLEOTIDE SEQUENCE [LARGE SCALE GENOMIC DNA]</scope>
    <source>
        <strain evidence="9 10">NCCP-602</strain>
    </source>
</reference>
<evidence type="ECO:0000256" key="4">
    <source>
        <dbReference type="ARBA" id="ARBA00022840"/>
    </source>
</evidence>
<dbReference type="SUPFAM" id="SSF56801">
    <property type="entry name" value="Acetyl-CoA synthetase-like"/>
    <property type="match status" value="1"/>
</dbReference>
<evidence type="ECO:0000313" key="10">
    <source>
        <dbReference type="Proteomes" id="UP001498238"/>
    </source>
</evidence>
<feature type="domain" description="Acetyl-coenzyme A synthetase N-terminal" evidence="8">
    <location>
        <begin position="41"/>
        <end position="95"/>
    </location>
</feature>
<evidence type="ECO:0000256" key="2">
    <source>
        <dbReference type="ARBA" id="ARBA00022598"/>
    </source>
</evidence>
<dbReference type="Pfam" id="PF13193">
    <property type="entry name" value="AMP-binding_C"/>
    <property type="match status" value="1"/>
</dbReference>
<dbReference type="InterPro" id="IPR045851">
    <property type="entry name" value="AMP-bd_C_sf"/>
</dbReference>
<dbReference type="Pfam" id="PF00501">
    <property type="entry name" value="AMP-binding"/>
    <property type="match status" value="1"/>
</dbReference>
<keyword evidence="10" id="KW-1185">Reference proteome</keyword>
<feature type="domain" description="AMP-dependent synthetase/ligase" evidence="6">
    <location>
        <begin position="100"/>
        <end position="463"/>
    </location>
</feature>
<dbReference type="NCBIfam" id="TIGR01217">
    <property type="entry name" value="ac_ac_CoA_syn"/>
    <property type="match status" value="1"/>
</dbReference>
<dbReference type="Proteomes" id="UP001498238">
    <property type="component" value="Unassembled WGS sequence"/>
</dbReference>
<dbReference type="Gene3D" id="3.40.50.12780">
    <property type="entry name" value="N-terminal domain of ligase-like"/>
    <property type="match status" value="1"/>
</dbReference>
<evidence type="ECO:0000256" key="1">
    <source>
        <dbReference type="ARBA" id="ARBA00006432"/>
    </source>
</evidence>
<keyword evidence="2 9" id="KW-0436">Ligase</keyword>
<evidence type="ECO:0000259" key="6">
    <source>
        <dbReference type="Pfam" id="PF00501"/>
    </source>
</evidence>
<dbReference type="Pfam" id="PF16177">
    <property type="entry name" value="ACAS_N"/>
    <property type="match status" value="1"/>
</dbReference>
<evidence type="ECO:0000256" key="3">
    <source>
        <dbReference type="ARBA" id="ARBA00022741"/>
    </source>
</evidence>
<protein>
    <submittedName>
        <fullName evidence="9">Acetoacetate--CoA ligase</fullName>
    </submittedName>
</protein>
<accession>A0ABN0SLY0</accession>
<evidence type="ECO:0000313" key="9">
    <source>
        <dbReference type="EMBL" id="GAA0035260.1"/>
    </source>
</evidence>
<dbReference type="PANTHER" id="PTHR42921">
    <property type="entry name" value="ACETOACETYL-COA SYNTHETASE"/>
    <property type="match status" value="1"/>
</dbReference>
<name>A0ABN0SLY0_9MICO</name>
<dbReference type="InterPro" id="IPR042099">
    <property type="entry name" value="ANL_N_sf"/>
</dbReference>
<dbReference type="PROSITE" id="PS00455">
    <property type="entry name" value="AMP_BINDING"/>
    <property type="match status" value="1"/>
</dbReference>
<gene>
    <name evidence="9" type="ORF">NCCP602_12210</name>
</gene>
<dbReference type="GO" id="GO:0016874">
    <property type="term" value="F:ligase activity"/>
    <property type="evidence" value="ECO:0007669"/>
    <property type="project" value="UniProtKB-KW"/>
</dbReference>
<feature type="region of interest" description="Disordered" evidence="5">
    <location>
        <begin position="1"/>
        <end position="22"/>
    </location>
</feature>
<evidence type="ECO:0000259" key="8">
    <source>
        <dbReference type="Pfam" id="PF16177"/>
    </source>
</evidence>
<keyword evidence="3" id="KW-0547">Nucleotide-binding</keyword>
<comment type="caution">
    <text evidence="9">The sequence shown here is derived from an EMBL/GenBank/DDBJ whole genome shotgun (WGS) entry which is preliminary data.</text>
</comment>
<dbReference type="RefSeq" id="WP_339392211.1">
    <property type="nucleotide sequence ID" value="NZ_BAAAAF010000003.1"/>
</dbReference>
<keyword evidence="4" id="KW-0067">ATP-binding</keyword>